<protein>
    <submittedName>
        <fullName evidence="2">Phage tail tube protein</fullName>
    </submittedName>
</protein>
<keyword evidence="3" id="KW-1185">Reference proteome</keyword>
<dbReference type="Proteomes" id="UP000184159">
    <property type="component" value="Unassembled WGS sequence"/>
</dbReference>
<reference evidence="3" key="1">
    <citation type="submission" date="2016-11" db="EMBL/GenBank/DDBJ databases">
        <authorList>
            <person name="Varghese N."/>
            <person name="Submissions S."/>
        </authorList>
    </citation>
    <scope>NUCLEOTIDE SEQUENCE [LARGE SCALE GENOMIC DNA]</scope>
    <source>
        <strain evidence="3">DSM 21264</strain>
    </source>
</reference>
<name>A0A1M5FA83_VIBGA</name>
<gene>
    <name evidence="2" type="ORF">SAMN02745781_03413</name>
</gene>
<dbReference type="Pfam" id="PF10618">
    <property type="entry name" value="Tail_tube"/>
    <property type="match status" value="1"/>
</dbReference>
<feature type="region of interest" description="Disordered" evidence="1">
    <location>
        <begin position="21"/>
        <end position="45"/>
    </location>
</feature>
<dbReference type="InterPro" id="IPR019596">
    <property type="entry name" value="Phage_Mu_GpM_tail_tub"/>
</dbReference>
<evidence type="ECO:0000256" key="1">
    <source>
        <dbReference type="SAM" id="MobiDB-lite"/>
    </source>
</evidence>
<dbReference type="AlphaFoldDB" id="A0A1M5FA83"/>
<dbReference type="EMBL" id="FQUH01000019">
    <property type="protein sequence ID" value="SHF88445.1"/>
    <property type="molecule type" value="Genomic_DNA"/>
</dbReference>
<dbReference type="RefSeq" id="WP_072961997.1">
    <property type="nucleotide sequence ID" value="NZ_FQUH01000019.1"/>
</dbReference>
<proteinExistence type="predicted"/>
<evidence type="ECO:0000313" key="3">
    <source>
        <dbReference type="Proteomes" id="UP000184159"/>
    </source>
</evidence>
<sequence length="118" mass="12554">MGRILGEVTIRMNSKRIKAKKGTTLNPGGVRRTKHPKPGGGIWGTSRESIGGSISVIIAADEDVDVIEINKVEDATLTWEGDNGLEYMMTSASAMEPFTVSDSGEIVGTFEGDAAEKI</sequence>
<organism evidence="2 3">
    <name type="scientific">Vibrio gazogenes DSM 21264 = NBRC 103151</name>
    <dbReference type="NCBI Taxonomy" id="1123492"/>
    <lineage>
        <taxon>Bacteria</taxon>
        <taxon>Pseudomonadati</taxon>
        <taxon>Pseudomonadota</taxon>
        <taxon>Gammaproteobacteria</taxon>
        <taxon>Vibrionales</taxon>
        <taxon>Vibrionaceae</taxon>
        <taxon>Vibrio</taxon>
    </lineage>
</organism>
<accession>A0A1M5FA83</accession>
<evidence type="ECO:0000313" key="2">
    <source>
        <dbReference type="EMBL" id="SHF88445.1"/>
    </source>
</evidence>